<dbReference type="Proteomes" id="UP000626656">
    <property type="component" value="Unassembled WGS sequence"/>
</dbReference>
<feature type="binding site" evidence="12">
    <location>
        <position position="28"/>
    </location>
    <ligand>
        <name>Zn(2+)</name>
        <dbReference type="ChEBI" id="CHEBI:29105"/>
    </ligand>
</feature>
<dbReference type="RefSeq" id="WP_202775798.1">
    <property type="nucleotide sequence ID" value="NZ_CAHJWF010000289.1"/>
</dbReference>
<keyword evidence="15" id="KW-1185">Reference proteome</keyword>
<dbReference type="PANTHER" id="PTHR10890">
    <property type="entry name" value="CYSTEINYL-TRNA SYNTHETASE"/>
    <property type="match status" value="1"/>
</dbReference>
<organism evidence="14 15">
    <name type="scientific">Bathymodiolus thermophilus thioautotrophic gill symbiont</name>
    <dbReference type="NCBI Taxonomy" id="2360"/>
    <lineage>
        <taxon>Bacteria</taxon>
        <taxon>Pseudomonadati</taxon>
        <taxon>Pseudomonadota</taxon>
        <taxon>Gammaproteobacteria</taxon>
        <taxon>sulfur-oxidizing symbionts</taxon>
    </lineage>
</organism>
<dbReference type="Gene3D" id="1.20.120.1910">
    <property type="entry name" value="Cysteine-tRNA ligase, C-terminal anti-codon recognition domain"/>
    <property type="match status" value="1"/>
</dbReference>
<dbReference type="EC" id="6.1.1.16" evidence="12"/>
<evidence type="ECO:0000259" key="13">
    <source>
        <dbReference type="SMART" id="SM00840"/>
    </source>
</evidence>
<keyword evidence="7 12" id="KW-0547">Nucleotide-binding</keyword>
<proteinExistence type="inferred from homology"/>
<dbReference type="InterPro" id="IPR015803">
    <property type="entry name" value="Cys-tRNA-ligase"/>
</dbReference>
<dbReference type="NCBIfam" id="TIGR00435">
    <property type="entry name" value="cysS"/>
    <property type="match status" value="1"/>
</dbReference>
<evidence type="ECO:0000256" key="3">
    <source>
        <dbReference type="ARBA" id="ARBA00011245"/>
    </source>
</evidence>
<comment type="similarity">
    <text evidence="2 12">Belongs to the class-I aminoacyl-tRNA synthetase family.</text>
</comment>
<evidence type="ECO:0000313" key="15">
    <source>
        <dbReference type="Proteomes" id="UP000626656"/>
    </source>
</evidence>
<feature type="binding site" evidence="12">
    <location>
        <position position="238"/>
    </location>
    <ligand>
        <name>Zn(2+)</name>
        <dbReference type="ChEBI" id="CHEBI:29105"/>
    </ligand>
</feature>
<evidence type="ECO:0000256" key="6">
    <source>
        <dbReference type="ARBA" id="ARBA00022723"/>
    </source>
</evidence>
<keyword evidence="11 12" id="KW-0030">Aminoacyl-tRNA synthetase</keyword>
<evidence type="ECO:0000256" key="7">
    <source>
        <dbReference type="ARBA" id="ARBA00022741"/>
    </source>
</evidence>
<feature type="binding site" evidence="12">
    <location>
        <position position="209"/>
    </location>
    <ligand>
        <name>Zn(2+)</name>
        <dbReference type="ChEBI" id="CHEBI:29105"/>
    </ligand>
</feature>
<comment type="subunit">
    <text evidence="3 12">Monomer.</text>
</comment>
<dbReference type="Pfam" id="PF09190">
    <property type="entry name" value="DALR_2"/>
    <property type="match status" value="1"/>
</dbReference>
<accession>A0ABN7GBA1</accession>
<comment type="catalytic activity">
    <reaction evidence="12">
        <text>tRNA(Cys) + L-cysteine + ATP = L-cysteinyl-tRNA(Cys) + AMP + diphosphate</text>
        <dbReference type="Rhea" id="RHEA:17773"/>
        <dbReference type="Rhea" id="RHEA-COMP:9661"/>
        <dbReference type="Rhea" id="RHEA-COMP:9679"/>
        <dbReference type="ChEBI" id="CHEBI:30616"/>
        <dbReference type="ChEBI" id="CHEBI:33019"/>
        <dbReference type="ChEBI" id="CHEBI:35235"/>
        <dbReference type="ChEBI" id="CHEBI:78442"/>
        <dbReference type="ChEBI" id="CHEBI:78517"/>
        <dbReference type="ChEBI" id="CHEBI:456215"/>
        <dbReference type="EC" id="6.1.1.16"/>
    </reaction>
</comment>
<dbReference type="InterPro" id="IPR056411">
    <property type="entry name" value="CysS_C"/>
</dbReference>
<evidence type="ECO:0000256" key="9">
    <source>
        <dbReference type="ARBA" id="ARBA00022840"/>
    </source>
</evidence>
<feature type="short sequence motif" description="'KMSKS' region" evidence="12">
    <location>
        <begin position="266"/>
        <end position="270"/>
    </location>
</feature>
<keyword evidence="6 12" id="KW-0479">Metal-binding</keyword>
<evidence type="ECO:0000256" key="12">
    <source>
        <dbReference type="HAMAP-Rule" id="MF_00041"/>
    </source>
</evidence>
<keyword evidence="4 12" id="KW-0963">Cytoplasm</keyword>
<keyword evidence="8 12" id="KW-0862">Zinc</keyword>
<dbReference type="CDD" id="cd07963">
    <property type="entry name" value="Anticodon_Ia_Cys"/>
    <property type="match status" value="1"/>
</dbReference>
<protein>
    <recommendedName>
        <fullName evidence="12">Cysteine--tRNA ligase</fullName>
        <ecNumber evidence="12">6.1.1.16</ecNumber>
    </recommendedName>
    <alternativeName>
        <fullName evidence="12">Cysteinyl-tRNA synthetase</fullName>
        <shortName evidence="12">CysRS</shortName>
    </alternativeName>
</protein>
<evidence type="ECO:0000256" key="10">
    <source>
        <dbReference type="ARBA" id="ARBA00022917"/>
    </source>
</evidence>
<keyword evidence="10 12" id="KW-0648">Protein biosynthesis</keyword>
<feature type="binding site" evidence="12">
    <location>
        <position position="234"/>
    </location>
    <ligand>
        <name>Zn(2+)</name>
        <dbReference type="ChEBI" id="CHEBI:29105"/>
    </ligand>
</feature>
<dbReference type="Pfam" id="PF01406">
    <property type="entry name" value="tRNA-synt_1e"/>
    <property type="match status" value="1"/>
</dbReference>
<dbReference type="CDD" id="cd00672">
    <property type="entry name" value="CysRS_core"/>
    <property type="match status" value="1"/>
</dbReference>
<dbReference type="Gene3D" id="3.40.50.620">
    <property type="entry name" value="HUPs"/>
    <property type="match status" value="1"/>
</dbReference>
<gene>
    <name evidence="12" type="primary">cysS</name>
    <name evidence="14" type="ORF">AZO1586I_1391</name>
</gene>
<keyword evidence="9 12" id="KW-0067">ATP-binding</keyword>
<comment type="subcellular location">
    <subcellularLocation>
        <location evidence="1 12">Cytoplasm</location>
    </subcellularLocation>
</comment>
<feature type="binding site" evidence="12">
    <location>
        <position position="269"/>
    </location>
    <ligand>
        <name>ATP</name>
        <dbReference type="ChEBI" id="CHEBI:30616"/>
    </ligand>
</feature>
<dbReference type="PRINTS" id="PR00983">
    <property type="entry name" value="TRNASYNTHCYS"/>
</dbReference>
<comment type="cofactor">
    <cofactor evidence="12">
        <name>Zn(2+)</name>
        <dbReference type="ChEBI" id="CHEBI:29105"/>
    </cofactor>
    <text evidence="12">Binds 1 zinc ion per subunit.</text>
</comment>
<evidence type="ECO:0000256" key="8">
    <source>
        <dbReference type="ARBA" id="ARBA00022833"/>
    </source>
</evidence>
<dbReference type="SUPFAM" id="SSF47323">
    <property type="entry name" value="Anticodon-binding domain of a subclass of class I aminoacyl-tRNA synthetases"/>
    <property type="match status" value="1"/>
</dbReference>
<dbReference type="EMBL" id="CAHJWF010000289">
    <property type="protein sequence ID" value="CAB5505071.1"/>
    <property type="molecule type" value="Genomic_DNA"/>
</dbReference>
<comment type="caution">
    <text evidence="12">Lacks conserved residue(s) required for the propagation of feature annotation.</text>
</comment>
<dbReference type="SUPFAM" id="SSF52374">
    <property type="entry name" value="Nucleotidylyl transferase"/>
    <property type="match status" value="1"/>
</dbReference>
<dbReference type="HAMAP" id="MF_00041">
    <property type="entry name" value="Cys_tRNA_synth"/>
    <property type="match status" value="1"/>
</dbReference>
<evidence type="ECO:0000313" key="14">
    <source>
        <dbReference type="EMBL" id="CAB5505071.1"/>
    </source>
</evidence>
<evidence type="ECO:0000256" key="2">
    <source>
        <dbReference type="ARBA" id="ARBA00005594"/>
    </source>
</evidence>
<dbReference type="PANTHER" id="PTHR10890:SF3">
    <property type="entry name" value="CYSTEINE--TRNA LIGASE, CYTOPLASMIC"/>
    <property type="match status" value="1"/>
</dbReference>
<evidence type="ECO:0000256" key="11">
    <source>
        <dbReference type="ARBA" id="ARBA00023146"/>
    </source>
</evidence>
<evidence type="ECO:0000256" key="5">
    <source>
        <dbReference type="ARBA" id="ARBA00022598"/>
    </source>
</evidence>
<dbReference type="InterPro" id="IPR014729">
    <property type="entry name" value="Rossmann-like_a/b/a_fold"/>
</dbReference>
<sequence>MLKIYNTLSKQKEEFKPINPEKVGMYVCGMTVYDYCHMGHARVLVMFDVIVRHLRRHFPQVEYVRNITDIDDKIIKRAVENKEDIYSLTNRFINAMHEDERALSILPPDIEPRATDAIDQMFYMIKSLIEKGIAYQGKNGDVYYSVRKFKNYGKLSGKNLDELEAGARVDVETSKQDPLDFVLWKMAKPNEPSWQSPWGDGRPGWHIECSAMSCTHLGKHFDIHGGGMDLAFPHHENEIAQSEGANDCTFVNTWMHVGFVNINNEKMSKSLNNFFTIRGVLENYDGETLRYFIMSSHYRSPLNFSDENLDNAKASLTRLYTATRGLSASEVATEEVSQRFDYEARFTAALDDDFNTPIALSILFELAKVVNAKREKDSDQANALGQLLKKLGGYIGILQMDADTFLKHTPQGNTEKRGVDLSDTQIDAKIEKRNEARNNKDFNLSDQIRDELAELGIILEDNKNGTNWRCN</sequence>
<reference evidence="14 15" key="1">
    <citation type="submission" date="2020-05" db="EMBL/GenBank/DDBJ databases">
        <authorList>
            <person name="Petersen J."/>
            <person name="Sayavedra L."/>
        </authorList>
    </citation>
    <scope>NUCLEOTIDE SEQUENCE [LARGE SCALE GENOMIC DNA]</scope>
    <source>
        <strain evidence="14">B azoricus SOX ET2 1586I</strain>
    </source>
</reference>
<comment type="caution">
    <text evidence="14">The sequence shown here is derived from an EMBL/GenBank/DDBJ whole genome shotgun (WGS) entry which is preliminary data.</text>
</comment>
<dbReference type="GO" id="GO:0004817">
    <property type="term" value="F:cysteine-tRNA ligase activity"/>
    <property type="evidence" value="ECO:0007669"/>
    <property type="project" value="UniProtKB-EC"/>
</dbReference>
<dbReference type="InterPro" id="IPR009080">
    <property type="entry name" value="tRNAsynth_Ia_anticodon-bd"/>
</dbReference>
<evidence type="ECO:0000256" key="4">
    <source>
        <dbReference type="ARBA" id="ARBA00022490"/>
    </source>
</evidence>
<dbReference type="Pfam" id="PF23493">
    <property type="entry name" value="CysS_C"/>
    <property type="match status" value="1"/>
</dbReference>
<dbReference type="InterPro" id="IPR024909">
    <property type="entry name" value="Cys-tRNA/MSH_ligase"/>
</dbReference>
<name>A0ABN7GBA1_9GAMM</name>
<evidence type="ECO:0000256" key="1">
    <source>
        <dbReference type="ARBA" id="ARBA00004496"/>
    </source>
</evidence>
<dbReference type="InterPro" id="IPR015273">
    <property type="entry name" value="Cys-tRNA-synt_Ia_DALR"/>
</dbReference>
<feature type="domain" description="Cysteinyl-tRNA synthetase class Ia DALR" evidence="13">
    <location>
        <begin position="345"/>
        <end position="406"/>
    </location>
</feature>
<dbReference type="InterPro" id="IPR032678">
    <property type="entry name" value="tRNA-synt_1_cat_dom"/>
</dbReference>
<dbReference type="SMART" id="SM00840">
    <property type="entry name" value="DALR_2"/>
    <property type="match status" value="1"/>
</dbReference>
<keyword evidence="5 12" id="KW-0436">Ligase</keyword>